<evidence type="ECO:0000256" key="6">
    <source>
        <dbReference type="ARBA" id="ARBA00022692"/>
    </source>
</evidence>
<feature type="transmembrane region" description="Helical" evidence="13">
    <location>
        <begin position="6"/>
        <end position="31"/>
    </location>
</feature>
<reference evidence="14" key="1">
    <citation type="journal article" date="2021" name="Mitochondrial DNA Part B Resour">
        <title>The first complete mitochondrial genome of the migratory dragonfly Pantala flavescens Fabricius, 1798 (Libellulidae: Odonata).</title>
        <authorList>
            <person name="David F.J."/>
            <person name="Herzog R."/>
            <person name="Bielke A."/>
            <person name="Bergjurgen N."/>
            <person name="Osigus H.J."/>
            <person name="Hadrys H."/>
        </authorList>
    </citation>
    <scope>NUCLEOTIDE SEQUENCE</scope>
</reference>
<evidence type="ECO:0000256" key="3">
    <source>
        <dbReference type="ARBA" id="ARBA00011291"/>
    </source>
</evidence>
<evidence type="ECO:0000256" key="12">
    <source>
        <dbReference type="RuleBase" id="RU003661"/>
    </source>
</evidence>
<comment type="subunit">
    <text evidence="3">F-type ATPases have 2 components, CF(1) - the catalytic core - and CF(0) - the membrane proton channel.</text>
</comment>
<evidence type="ECO:0000256" key="4">
    <source>
        <dbReference type="ARBA" id="ARBA00022448"/>
    </source>
</evidence>
<organism evidence="14">
    <name type="scientific">Pantala flavescens</name>
    <name type="common">Wandering glider dragonfly</name>
    <name type="synonym">Libellula flavescens</name>
    <dbReference type="NCBI Taxonomy" id="185825"/>
    <lineage>
        <taxon>Eukaryota</taxon>
        <taxon>Metazoa</taxon>
        <taxon>Ecdysozoa</taxon>
        <taxon>Arthropoda</taxon>
        <taxon>Hexapoda</taxon>
        <taxon>Insecta</taxon>
        <taxon>Pterygota</taxon>
        <taxon>Palaeoptera</taxon>
        <taxon>Odonata</taxon>
        <taxon>Epiprocta</taxon>
        <taxon>Anisoptera</taxon>
        <taxon>Libelluloidea</taxon>
        <taxon>Libellulidae</taxon>
        <taxon>Pantala</taxon>
    </lineage>
</organism>
<keyword evidence="11 13" id="KW-0472">Membrane</keyword>
<dbReference type="RefSeq" id="YP_010131256.1">
    <property type="nucleotide sequence ID" value="NC_056355.1"/>
</dbReference>
<keyword evidence="6 12" id="KW-0812">Transmembrane</keyword>
<dbReference type="CTD" id="4509"/>
<dbReference type="EMBL" id="MW256717">
    <property type="protein sequence ID" value="QPZ75904.1"/>
    <property type="molecule type" value="Genomic_DNA"/>
</dbReference>
<evidence type="ECO:0000256" key="13">
    <source>
        <dbReference type="SAM" id="Phobius"/>
    </source>
</evidence>
<geneLocation type="mitochondrion" evidence="14"/>
<evidence type="ECO:0000256" key="11">
    <source>
        <dbReference type="ARBA" id="ARBA00023136"/>
    </source>
</evidence>
<dbReference type="GO" id="GO:0015986">
    <property type="term" value="P:proton motive force-driven ATP synthesis"/>
    <property type="evidence" value="ECO:0007669"/>
    <property type="project" value="InterPro"/>
</dbReference>
<evidence type="ECO:0000256" key="7">
    <source>
        <dbReference type="ARBA" id="ARBA00022781"/>
    </source>
</evidence>
<evidence type="ECO:0000313" key="14">
    <source>
        <dbReference type="EMBL" id="QPZ75904.1"/>
    </source>
</evidence>
<evidence type="ECO:0000256" key="1">
    <source>
        <dbReference type="ARBA" id="ARBA00004304"/>
    </source>
</evidence>
<evidence type="ECO:0000256" key="8">
    <source>
        <dbReference type="ARBA" id="ARBA00022989"/>
    </source>
</evidence>
<keyword evidence="10 12" id="KW-0496">Mitochondrion</keyword>
<dbReference type="GeneID" id="65340311"/>
<keyword evidence="7 12" id="KW-0375">Hydrogen ion transport</keyword>
<sequence length="53" mass="6217">MPQMAPMSWVLLFIFFSIMLLVINVNNYYLFSPLLKTSVSSKSISLKTSNWKW</sequence>
<keyword evidence="5 12" id="KW-0138">CF(0)</keyword>
<dbReference type="GO" id="GO:0031966">
    <property type="term" value="C:mitochondrial membrane"/>
    <property type="evidence" value="ECO:0007669"/>
    <property type="project" value="UniProtKB-SubCell"/>
</dbReference>
<accession>A0A7T3USP5</accession>
<keyword evidence="4 12" id="KW-0813">Transport</keyword>
<dbReference type="GO" id="GO:0045259">
    <property type="term" value="C:proton-transporting ATP synthase complex"/>
    <property type="evidence" value="ECO:0007669"/>
    <property type="project" value="UniProtKB-KW"/>
</dbReference>
<keyword evidence="9 12" id="KW-0406">Ion transport</keyword>
<name>A0A7T3USP5_PANFL</name>
<comment type="subcellular location">
    <subcellularLocation>
        <location evidence="1 12">Mitochondrion membrane</location>
        <topology evidence="1 12">Single-pass membrane protein</topology>
    </subcellularLocation>
</comment>
<dbReference type="GO" id="GO:0015078">
    <property type="term" value="F:proton transmembrane transporter activity"/>
    <property type="evidence" value="ECO:0007669"/>
    <property type="project" value="InterPro"/>
</dbReference>
<protein>
    <recommendedName>
        <fullName evidence="12">ATP synthase complex subunit 8</fullName>
    </recommendedName>
</protein>
<gene>
    <name evidence="14" type="primary">ATP8</name>
</gene>
<evidence type="ECO:0000256" key="5">
    <source>
        <dbReference type="ARBA" id="ARBA00022547"/>
    </source>
</evidence>
<evidence type="ECO:0000256" key="9">
    <source>
        <dbReference type="ARBA" id="ARBA00023065"/>
    </source>
</evidence>
<evidence type="ECO:0000256" key="2">
    <source>
        <dbReference type="ARBA" id="ARBA00008892"/>
    </source>
</evidence>
<dbReference type="AlphaFoldDB" id="A0A7T3USP5"/>
<keyword evidence="8 13" id="KW-1133">Transmembrane helix</keyword>
<proteinExistence type="inferred from homology"/>
<evidence type="ECO:0000256" key="10">
    <source>
        <dbReference type="ARBA" id="ARBA00023128"/>
    </source>
</evidence>
<comment type="similarity">
    <text evidence="2 12">Belongs to the ATPase protein 8 family.</text>
</comment>
<dbReference type="Pfam" id="PF00895">
    <property type="entry name" value="ATP-synt_8"/>
    <property type="match status" value="1"/>
</dbReference>
<dbReference type="InterPro" id="IPR001421">
    <property type="entry name" value="ATP8_metazoa"/>
</dbReference>